<keyword evidence="3" id="KW-1185">Reference proteome</keyword>
<evidence type="ECO:0000313" key="2">
    <source>
        <dbReference type="EMBL" id="MQL70131.1"/>
    </source>
</evidence>
<sequence length="97" mass="10691">STWSNRSQRSQPATIHANEGARTMFGEPLERLHRNEGCGMKRPQLFFGDHGGTTAAATISTCIQVSRTMTLHTSMGQDQSDELPRVSRTMTLHTSMG</sequence>
<name>A0A843TH63_COLES</name>
<proteinExistence type="predicted"/>
<feature type="compositionally biased region" description="Polar residues" evidence="1">
    <location>
        <begin position="1"/>
        <end position="13"/>
    </location>
</feature>
<dbReference type="AlphaFoldDB" id="A0A843TH63"/>
<feature type="region of interest" description="Disordered" evidence="1">
    <location>
        <begin position="1"/>
        <end position="21"/>
    </location>
</feature>
<dbReference type="Proteomes" id="UP000652761">
    <property type="component" value="Unassembled WGS sequence"/>
</dbReference>
<reference evidence="2" key="1">
    <citation type="submission" date="2017-07" db="EMBL/GenBank/DDBJ databases">
        <title>Taro Niue Genome Assembly and Annotation.</title>
        <authorList>
            <person name="Atibalentja N."/>
            <person name="Keating K."/>
            <person name="Fields C.J."/>
        </authorList>
    </citation>
    <scope>NUCLEOTIDE SEQUENCE</scope>
    <source>
        <strain evidence="2">Niue_2</strain>
        <tissue evidence="2">Leaf</tissue>
    </source>
</reference>
<feature type="non-terminal residue" evidence="2">
    <location>
        <position position="1"/>
    </location>
</feature>
<protein>
    <submittedName>
        <fullName evidence="2">Uncharacterized protein</fullName>
    </submittedName>
</protein>
<evidence type="ECO:0000256" key="1">
    <source>
        <dbReference type="SAM" id="MobiDB-lite"/>
    </source>
</evidence>
<comment type="caution">
    <text evidence="2">The sequence shown here is derived from an EMBL/GenBank/DDBJ whole genome shotgun (WGS) entry which is preliminary data.</text>
</comment>
<gene>
    <name evidence="2" type="ORF">Taro_002464</name>
</gene>
<dbReference type="EMBL" id="NMUH01000058">
    <property type="protein sequence ID" value="MQL70131.1"/>
    <property type="molecule type" value="Genomic_DNA"/>
</dbReference>
<organism evidence="2 3">
    <name type="scientific">Colocasia esculenta</name>
    <name type="common">Wild taro</name>
    <name type="synonym">Arum esculentum</name>
    <dbReference type="NCBI Taxonomy" id="4460"/>
    <lineage>
        <taxon>Eukaryota</taxon>
        <taxon>Viridiplantae</taxon>
        <taxon>Streptophyta</taxon>
        <taxon>Embryophyta</taxon>
        <taxon>Tracheophyta</taxon>
        <taxon>Spermatophyta</taxon>
        <taxon>Magnoliopsida</taxon>
        <taxon>Liliopsida</taxon>
        <taxon>Araceae</taxon>
        <taxon>Aroideae</taxon>
        <taxon>Colocasieae</taxon>
        <taxon>Colocasia</taxon>
    </lineage>
</organism>
<evidence type="ECO:0000313" key="3">
    <source>
        <dbReference type="Proteomes" id="UP000652761"/>
    </source>
</evidence>
<accession>A0A843TH63</accession>